<dbReference type="Gene3D" id="3.90.1690.10">
    <property type="entry name" value="phage-related protein like domain"/>
    <property type="match status" value="1"/>
</dbReference>
<dbReference type="RefSeq" id="WP_089556538.1">
    <property type="nucleotide sequence ID" value="NZ_CP022474.1"/>
</dbReference>
<protein>
    <submittedName>
        <fullName evidence="2">Major capsid protein E</fullName>
    </submittedName>
</protein>
<dbReference type="AlphaFoldDB" id="A0AAC9UKD3"/>
<sequence>MPELNMFEDITSANIASYWNTLQQAEAPYLGEILFPNTQIPTNTVSFYRGLSRAPKPLSLSALDAKAIQRDRQGFKEFTVKAGFFKEAKYIDEQLREQLVKVKNSPITSQKDIILGRIFNDSAELLRGAALSREIMRMQLLQTGKFSIAGNGQVFAEDYQMKANHIADAKAIWGTDGASPVDDIRRAMDTIGTEEGITLTRVLMNQKTFHALLTDNEIKSTLLANNANTAAVSIPRQVLLAFLKDEFGIIPEVYDKGYVDATGAFVRFIPDGNVVFLPAENLGTTAFAPTPEETDLLASSAADVTITDTGVAVTTTLKDDPVTKQTKVTQKVVPTFEMIDGVYVLHAFTASEGGNTTTPGGGTEGGGSEAGGEDGKQTPPEG</sequence>
<evidence type="ECO:0000313" key="3">
    <source>
        <dbReference type="Proteomes" id="UP000199749"/>
    </source>
</evidence>
<dbReference type="InterPro" id="IPR053738">
    <property type="entry name" value="Lambda_capsid_assembly"/>
</dbReference>
<dbReference type="InterPro" id="IPR005564">
    <property type="entry name" value="Major_capsid_GpE"/>
</dbReference>
<evidence type="ECO:0000256" key="1">
    <source>
        <dbReference type="SAM" id="MobiDB-lite"/>
    </source>
</evidence>
<evidence type="ECO:0000313" key="2">
    <source>
        <dbReference type="EMBL" id="ASN59828.1"/>
    </source>
</evidence>
<dbReference type="Pfam" id="PF03864">
    <property type="entry name" value="Phage_cap_E"/>
    <property type="match status" value="1"/>
</dbReference>
<feature type="region of interest" description="Disordered" evidence="1">
    <location>
        <begin position="351"/>
        <end position="382"/>
    </location>
</feature>
<name>A0AAC9UKD3_LATCU</name>
<feature type="compositionally biased region" description="Gly residues" evidence="1">
    <location>
        <begin position="359"/>
        <end position="370"/>
    </location>
</feature>
<reference evidence="2 3" key="1">
    <citation type="submission" date="2017-07" db="EMBL/GenBank/DDBJ databases">
        <title>Lactobacillus curvatus MRS6 whole genome.</title>
        <authorList>
            <person name="Jans C."/>
            <person name="Lagler S."/>
            <person name="Lacroix C."/>
            <person name="Meile L."/>
            <person name="Stevens M.J.A."/>
        </authorList>
    </citation>
    <scope>NUCLEOTIDE SEQUENCE [LARGE SCALE GENOMIC DNA]</scope>
    <source>
        <strain evidence="2 3">MRS6</strain>
    </source>
</reference>
<dbReference type="EMBL" id="CP022474">
    <property type="protein sequence ID" value="ASN59828.1"/>
    <property type="molecule type" value="Genomic_DNA"/>
</dbReference>
<proteinExistence type="predicted"/>
<dbReference type="Proteomes" id="UP000199749">
    <property type="component" value="Chromosome"/>
</dbReference>
<organism evidence="2 3">
    <name type="scientific">Latilactobacillus curvatus</name>
    <name type="common">Lactobacillus curvatus</name>
    <dbReference type="NCBI Taxonomy" id="28038"/>
    <lineage>
        <taxon>Bacteria</taxon>
        <taxon>Bacillati</taxon>
        <taxon>Bacillota</taxon>
        <taxon>Bacilli</taxon>
        <taxon>Lactobacillales</taxon>
        <taxon>Lactobacillaceae</taxon>
        <taxon>Latilactobacillus</taxon>
    </lineage>
</organism>
<gene>
    <name evidence="2" type="ORF">CG419_03950</name>
</gene>
<accession>A0AAC9UKD3</accession>